<feature type="domain" description="Acyl-CoA dehydrogenase/oxidase N-terminal" evidence="1">
    <location>
        <begin position="13"/>
        <end position="104"/>
    </location>
</feature>
<dbReference type="Pfam" id="PF02771">
    <property type="entry name" value="Acyl-CoA_dh_N"/>
    <property type="match status" value="1"/>
</dbReference>
<gene>
    <name evidence="2" type="ORF">BKK50_07220</name>
</gene>
<dbReference type="InterPro" id="IPR009100">
    <property type="entry name" value="AcylCoA_DH/oxidase_NM_dom_sf"/>
</dbReference>
<organism evidence="2 3">
    <name type="scientific">Rodentibacter rarus</name>
    <dbReference type="NCBI Taxonomy" id="1908260"/>
    <lineage>
        <taxon>Bacteria</taxon>
        <taxon>Pseudomonadati</taxon>
        <taxon>Pseudomonadota</taxon>
        <taxon>Gammaproteobacteria</taxon>
        <taxon>Pasteurellales</taxon>
        <taxon>Pasteurellaceae</taxon>
        <taxon>Rodentibacter</taxon>
    </lineage>
</organism>
<accession>A0A1V3ILV5</accession>
<dbReference type="GO" id="GO:0003995">
    <property type="term" value="F:acyl-CoA dehydrogenase activity"/>
    <property type="evidence" value="ECO:0007669"/>
    <property type="project" value="TreeGrafter"/>
</dbReference>
<sequence>MAFFSEHFIHWLENNANELDQTSSELSEGLLKRIALEGVFKVGVPTPLGGQGGDAKEVIEILQTLASHSLTASFIAWGHYTFIKQILTSSNPYFREHYLNELINADIAGATGLSNTVKYLANLEELNVKISQKDGKYYLNGKLPWVTNVRKDRFLAVFSAGLEGKTPWVIAIPSDAIGLVRSADLEFIALQGANTASLTFNEVELKPEWILSDNAPEFLAQTRPYFLGYQFGLALGLAKRSLQEAEQRLIYRAALATDWQQTSEHFTSLKQRLYQGLTEEQYFIERPKELLALRLEVVDLVAKSLLLELEASGGAAYFKDSSLSFIRRWNEGAFLPVVSPSAAQLKQLLQENSH</sequence>
<dbReference type="InterPro" id="IPR013786">
    <property type="entry name" value="AcylCoA_DH/ox_N"/>
</dbReference>
<evidence type="ECO:0000313" key="3">
    <source>
        <dbReference type="Proteomes" id="UP000189433"/>
    </source>
</evidence>
<dbReference type="EMBL" id="MLHJ01000064">
    <property type="protein sequence ID" value="OOF42268.1"/>
    <property type="molecule type" value="Genomic_DNA"/>
</dbReference>
<dbReference type="RefSeq" id="WP_077416767.1">
    <property type="nucleotide sequence ID" value="NZ_MLHJ01000064.1"/>
</dbReference>
<keyword evidence="3" id="KW-1185">Reference proteome</keyword>
<dbReference type="STRING" id="1908260.BKK50_07220"/>
<name>A0A1V3ILV5_9PAST</name>
<evidence type="ECO:0000313" key="2">
    <source>
        <dbReference type="EMBL" id="OOF42268.1"/>
    </source>
</evidence>
<dbReference type="SUPFAM" id="SSF56645">
    <property type="entry name" value="Acyl-CoA dehydrogenase NM domain-like"/>
    <property type="match status" value="1"/>
</dbReference>
<proteinExistence type="predicted"/>
<dbReference type="PANTHER" id="PTHR43884">
    <property type="entry name" value="ACYL-COA DEHYDROGENASE"/>
    <property type="match status" value="1"/>
</dbReference>
<dbReference type="Gene3D" id="1.10.540.10">
    <property type="entry name" value="Acyl-CoA dehydrogenase/oxidase, N-terminal domain"/>
    <property type="match status" value="1"/>
</dbReference>
<reference evidence="2 3" key="1">
    <citation type="submission" date="2016-10" db="EMBL/GenBank/DDBJ databases">
        <title>Rodentibacter gen. nov. and new species.</title>
        <authorList>
            <person name="Christensen H."/>
        </authorList>
    </citation>
    <scope>NUCLEOTIDE SEQUENCE [LARGE SCALE GENOMIC DNA]</scope>
    <source>
        <strain evidence="2 3">CCUG17206</strain>
    </source>
</reference>
<dbReference type="Proteomes" id="UP000189433">
    <property type="component" value="Unassembled WGS sequence"/>
</dbReference>
<dbReference type="AlphaFoldDB" id="A0A1V3ILV5"/>
<dbReference type="GO" id="GO:0050660">
    <property type="term" value="F:flavin adenine dinucleotide binding"/>
    <property type="evidence" value="ECO:0007669"/>
    <property type="project" value="InterPro"/>
</dbReference>
<evidence type="ECO:0000259" key="1">
    <source>
        <dbReference type="Pfam" id="PF02771"/>
    </source>
</evidence>
<dbReference type="Gene3D" id="2.40.110.10">
    <property type="entry name" value="Butyryl-CoA Dehydrogenase, subunit A, domain 2"/>
    <property type="match status" value="1"/>
</dbReference>
<dbReference type="OrthoDB" id="2564795at2"/>
<protein>
    <submittedName>
        <fullName evidence="2">Dehydrogenase</fullName>
    </submittedName>
</protein>
<dbReference type="PANTHER" id="PTHR43884:SF12">
    <property type="entry name" value="ISOVALERYL-COA DEHYDROGENASE, MITOCHONDRIAL-RELATED"/>
    <property type="match status" value="1"/>
</dbReference>
<comment type="caution">
    <text evidence="2">The sequence shown here is derived from an EMBL/GenBank/DDBJ whole genome shotgun (WGS) entry which is preliminary data.</text>
</comment>
<dbReference type="InterPro" id="IPR046373">
    <property type="entry name" value="Acyl-CoA_Oxase/DH_mid-dom_sf"/>
</dbReference>
<dbReference type="InterPro" id="IPR037069">
    <property type="entry name" value="AcylCoA_DH/ox_N_sf"/>
</dbReference>